<feature type="transmembrane region" description="Helical" evidence="5">
    <location>
        <begin position="343"/>
        <end position="363"/>
    </location>
</feature>
<dbReference type="SUPFAM" id="SSF52096">
    <property type="entry name" value="ClpP/crotonase"/>
    <property type="match status" value="1"/>
</dbReference>
<dbReference type="EMBL" id="DQVM01000007">
    <property type="protein sequence ID" value="HIQ28993.1"/>
    <property type="molecule type" value="Genomic_DNA"/>
</dbReference>
<sequence length="438" mass="47172">MRSLSTTATLILVLVIFSYSAASAVDVSEEDERRVMWIELSGYVSPATVDYVEESLRRAGEYSAVLITIDTFGGLGDSMFKIIDAILDSPVPVIGFVYPAGRQALSAGTYILLATDYAAMAPHTIIGSAQPVVGGQPTTEPKIINFLKEKMRSLAELHGRNDTQAVRFVTHNDNLGPEEALKYNVIEAIASSPEELLEKADGAVVKRLGGEVTLETRNARLVKISPGIRAQVLSVLSDPIVSSLLISLGILVLILGFTSPGFGAEIAGGIMVLLGLLGMGFNVNLVGILLALIGAGLIIYEIYSPGFGAFGIGGLISLGLGLVLLIGYPPTPIYVSEAWIQQAYITIVTVLIFIGGFLIFLIYKALKAQRRKPYLPLDYREVGRAVDDIRRGEEGYVLVAGEYWRAFAVADIKKGEKIRVVEKKDGFLVVEPILEKPA</sequence>
<dbReference type="PANTHER" id="PTHR33507:SF4">
    <property type="entry name" value="NODULATION COMPETITIVENESS PROTEIN NFED"/>
    <property type="match status" value="1"/>
</dbReference>
<evidence type="ECO:0000259" key="8">
    <source>
        <dbReference type="Pfam" id="PF25145"/>
    </source>
</evidence>
<keyword evidence="2 5" id="KW-0812">Transmembrane</keyword>
<gene>
    <name evidence="9" type="ORF">EYH45_00340</name>
</gene>
<dbReference type="Gene3D" id="2.40.50.140">
    <property type="entry name" value="Nucleic acid-binding proteins"/>
    <property type="match status" value="1"/>
</dbReference>
<feature type="transmembrane region" description="Helical" evidence="5">
    <location>
        <begin position="232"/>
        <end position="255"/>
    </location>
</feature>
<evidence type="ECO:0000313" key="9">
    <source>
        <dbReference type="EMBL" id="HIQ28993.1"/>
    </source>
</evidence>
<dbReference type="Pfam" id="PF01957">
    <property type="entry name" value="NfeD"/>
    <property type="match status" value="1"/>
</dbReference>
<dbReference type="InterPro" id="IPR029045">
    <property type="entry name" value="ClpP/crotonase-like_dom_sf"/>
</dbReference>
<evidence type="ECO:0000259" key="6">
    <source>
        <dbReference type="Pfam" id="PF01957"/>
    </source>
</evidence>
<feature type="transmembrane region" description="Helical" evidence="5">
    <location>
        <begin position="285"/>
        <end position="303"/>
    </location>
</feature>
<dbReference type="Pfam" id="PF25145">
    <property type="entry name" value="NfeD1b_N"/>
    <property type="match status" value="1"/>
</dbReference>
<dbReference type="PANTHER" id="PTHR33507">
    <property type="entry name" value="INNER MEMBRANE PROTEIN YBBJ"/>
    <property type="match status" value="1"/>
</dbReference>
<dbReference type="InterPro" id="IPR052165">
    <property type="entry name" value="Membrane_assoc_protease"/>
</dbReference>
<evidence type="ECO:0000256" key="5">
    <source>
        <dbReference type="SAM" id="Phobius"/>
    </source>
</evidence>
<evidence type="ECO:0000313" key="10">
    <source>
        <dbReference type="Proteomes" id="UP000608579"/>
    </source>
</evidence>
<feature type="transmembrane region" description="Helical" evidence="5">
    <location>
        <begin position="310"/>
        <end position="331"/>
    </location>
</feature>
<feature type="domain" description="NfeD integral membrane" evidence="7">
    <location>
        <begin position="241"/>
        <end position="363"/>
    </location>
</feature>
<evidence type="ECO:0000259" key="7">
    <source>
        <dbReference type="Pfam" id="PF24961"/>
    </source>
</evidence>
<dbReference type="InterPro" id="IPR002810">
    <property type="entry name" value="NfeD-like_C"/>
</dbReference>
<evidence type="ECO:0000256" key="2">
    <source>
        <dbReference type="ARBA" id="ARBA00022692"/>
    </source>
</evidence>
<reference evidence="9" key="1">
    <citation type="journal article" date="2020" name="ISME J.">
        <title>Gammaproteobacteria mediating utilization of methyl-, sulfur- and petroleum organic compounds in deep ocean hydrothermal plumes.</title>
        <authorList>
            <person name="Zhou Z."/>
            <person name="Liu Y."/>
            <person name="Pan J."/>
            <person name="Cron B.R."/>
            <person name="Toner B.M."/>
            <person name="Anantharaman K."/>
            <person name="Breier J.A."/>
            <person name="Dick G.J."/>
            <person name="Li M."/>
        </authorList>
    </citation>
    <scope>NUCLEOTIDE SEQUENCE</scope>
    <source>
        <strain evidence="9">SZUA-1515</strain>
    </source>
</reference>
<dbReference type="InterPro" id="IPR056738">
    <property type="entry name" value="NfeD1b_N"/>
</dbReference>
<comment type="caution">
    <text evidence="9">The sequence shown here is derived from an EMBL/GenBank/DDBJ whole genome shotgun (WGS) entry which is preliminary data.</text>
</comment>
<dbReference type="InterPro" id="IPR012340">
    <property type="entry name" value="NA-bd_OB-fold"/>
</dbReference>
<keyword evidence="4 5" id="KW-0472">Membrane</keyword>
<comment type="subcellular location">
    <subcellularLocation>
        <location evidence="1">Membrane</location>
        <topology evidence="1">Multi-pass membrane protein</topology>
    </subcellularLocation>
</comment>
<evidence type="ECO:0000256" key="1">
    <source>
        <dbReference type="ARBA" id="ARBA00004141"/>
    </source>
</evidence>
<organism evidence="9 10">
    <name type="scientific">Caldiarchaeum subterraneum</name>
    <dbReference type="NCBI Taxonomy" id="311458"/>
    <lineage>
        <taxon>Archaea</taxon>
        <taxon>Nitrososphaerota</taxon>
        <taxon>Candidatus Caldarchaeales</taxon>
        <taxon>Candidatus Caldarchaeaceae</taxon>
        <taxon>Candidatus Caldarchaeum</taxon>
    </lineage>
</organism>
<dbReference type="Gene3D" id="3.90.226.10">
    <property type="entry name" value="2-enoyl-CoA Hydratase, Chain A, domain 1"/>
    <property type="match status" value="1"/>
</dbReference>
<dbReference type="GO" id="GO:0016020">
    <property type="term" value="C:membrane"/>
    <property type="evidence" value="ECO:0007669"/>
    <property type="project" value="UniProtKB-SubCell"/>
</dbReference>
<dbReference type="Proteomes" id="UP000608579">
    <property type="component" value="Unassembled WGS sequence"/>
</dbReference>
<name>A0A832ZUX8_CALS0</name>
<accession>A0A832ZUX8</accession>
<feature type="domain" description="NfeD-like C-terminal" evidence="6">
    <location>
        <begin position="382"/>
        <end position="432"/>
    </location>
</feature>
<dbReference type="InterPro" id="IPR056739">
    <property type="entry name" value="NfeD_membrane"/>
</dbReference>
<proteinExistence type="predicted"/>
<evidence type="ECO:0000256" key="4">
    <source>
        <dbReference type="ARBA" id="ARBA00023136"/>
    </source>
</evidence>
<dbReference type="AlphaFoldDB" id="A0A832ZUX8"/>
<dbReference type="CDD" id="cd07020">
    <property type="entry name" value="Clp_protease_NfeD_1"/>
    <property type="match status" value="1"/>
</dbReference>
<dbReference type="SUPFAM" id="SSF141322">
    <property type="entry name" value="NfeD domain-like"/>
    <property type="match status" value="1"/>
</dbReference>
<evidence type="ECO:0000256" key="3">
    <source>
        <dbReference type="ARBA" id="ARBA00022989"/>
    </source>
</evidence>
<protein>
    <submittedName>
        <fullName evidence="9">Nodulation protein NfeD</fullName>
    </submittedName>
</protein>
<keyword evidence="3 5" id="KW-1133">Transmembrane helix</keyword>
<dbReference type="Pfam" id="PF24961">
    <property type="entry name" value="NfeD_membrane"/>
    <property type="match status" value="1"/>
</dbReference>
<feature type="domain" description="NfeD1b N-terminal" evidence="8">
    <location>
        <begin position="35"/>
        <end position="175"/>
    </location>
</feature>